<evidence type="ECO:0000256" key="1">
    <source>
        <dbReference type="SAM" id="MobiDB-lite"/>
    </source>
</evidence>
<evidence type="ECO:0000259" key="2">
    <source>
        <dbReference type="Pfam" id="PF03372"/>
    </source>
</evidence>
<name>A0A834TL61_9FABA</name>
<dbReference type="Gene3D" id="3.60.10.10">
    <property type="entry name" value="Endonuclease/exonuclease/phosphatase"/>
    <property type="match status" value="1"/>
</dbReference>
<protein>
    <recommendedName>
        <fullName evidence="2">Endonuclease/exonuclease/phosphatase domain-containing protein</fullName>
    </recommendedName>
</protein>
<dbReference type="PANTHER" id="PTHR35218">
    <property type="entry name" value="RNASE H DOMAIN-CONTAINING PROTEIN"/>
    <property type="match status" value="1"/>
</dbReference>
<keyword evidence="4" id="KW-1185">Reference proteome</keyword>
<dbReference type="SUPFAM" id="SSF56219">
    <property type="entry name" value="DNase I-like"/>
    <property type="match status" value="1"/>
</dbReference>
<feature type="compositionally biased region" description="Polar residues" evidence="1">
    <location>
        <begin position="468"/>
        <end position="488"/>
    </location>
</feature>
<dbReference type="InterPro" id="IPR036691">
    <property type="entry name" value="Endo/exonu/phosph_ase_sf"/>
</dbReference>
<proteinExistence type="predicted"/>
<accession>A0A834TL61</accession>
<feature type="region of interest" description="Disordered" evidence="1">
    <location>
        <begin position="369"/>
        <end position="498"/>
    </location>
</feature>
<feature type="compositionally biased region" description="Basic and acidic residues" evidence="1">
    <location>
        <begin position="294"/>
        <end position="303"/>
    </location>
</feature>
<dbReference type="Pfam" id="PF03372">
    <property type="entry name" value="Exo_endo_phos"/>
    <property type="match status" value="1"/>
</dbReference>
<sequence>MEVKIATDSGMTTAEGINKFLTTPEGINKLLTGTEQNQEHPSKKGTSERWSDIVEREEGRKEKQGIEGDRLGGSLLRTGKRTVQKEKKLRSEPTLINIGSGFFIIRFGNTEDRWSALLHGPTIINGHLLAIDFWKQGFNSSVTKSFSSSPVWIKLESLPIELFAPNILIRIGNSIGKFIGIDGNTHNMCIAKHARICVLMDLSGKVPSNISIGNYNQAIIIEGISNICLTCGGANHAQNACKGKRALLPLPPTPSTKEDDGQTVSRRKSGKIPSVTANRGRREPPSNSNLNKARASDNQKKEQLPTPRGCLGKRTITSEKVQKGENTSLPKGSRDGEIASGINQIPTSQIHCQYLSTVKENKVDEVRERKIEDQESEPRGNRLTSNNVQSSEATKFPKSKQKPPSPKSKRQITASKLVEAEISLSQEPMPPVILSPKRDTTTSKNTFSPPNPSASESSKGKSADILNQIPNRTSSPTKMPRQPRSSHANRSEVMQRNRNQKLKMELRKRLRFAKYIKTPVIVPLRGFFMTPQRDPPLNLTNLQHRNIRVPYHWRIWENLTTTLTSQTTWFQAWAWLMLESQLVQIREHAVKELMKHLRDNGQAMLFPPAIIQTSPAPIDPPMNNELFNSNQLLQVFNMDLFTVLTTIQGNQPQGVLLYTSNSVQIVDAIVTSSLLPETGYLEYHLKFSPTPSLRYTGKFYMDDSPHSEHYINPEIEESVGSVGHDEVEIDNNMIPINILVWNARGAASADFRRVVMDLKTRHLPRVMFITETRVGGTRAENIIRSIGYDGFFKVDPMGYAGGLWLMWDPAFVKLDIHGESFQEIQASIEVSNTRFLTSFVYASPIRERRRFLWDNLMSLADIHSLPWLVCGDFNEVLSQDEKVGGSPGFYV</sequence>
<dbReference type="PANTHER" id="PTHR35218:SF9">
    <property type="entry name" value="ENDONUCLEASE_EXONUCLEASE_PHOSPHATASE DOMAIN-CONTAINING PROTEIN"/>
    <property type="match status" value="1"/>
</dbReference>
<comment type="caution">
    <text evidence="3">The sequence shown here is derived from an EMBL/GenBank/DDBJ whole genome shotgun (WGS) entry which is preliminary data.</text>
</comment>
<evidence type="ECO:0000313" key="4">
    <source>
        <dbReference type="Proteomes" id="UP000634136"/>
    </source>
</evidence>
<dbReference type="GO" id="GO:0003824">
    <property type="term" value="F:catalytic activity"/>
    <property type="evidence" value="ECO:0007669"/>
    <property type="project" value="InterPro"/>
</dbReference>
<dbReference type="Proteomes" id="UP000634136">
    <property type="component" value="Unassembled WGS sequence"/>
</dbReference>
<feature type="compositionally biased region" description="Polar residues" evidence="1">
    <location>
        <begin position="382"/>
        <end position="393"/>
    </location>
</feature>
<feature type="region of interest" description="Disordered" evidence="1">
    <location>
        <begin position="246"/>
        <end position="339"/>
    </location>
</feature>
<reference evidence="3" key="1">
    <citation type="submission" date="2020-09" db="EMBL/GenBank/DDBJ databases">
        <title>Genome-Enabled Discovery of Anthraquinone Biosynthesis in Senna tora.</title>
        <authorList>
            <person name="Kang S.-H."/>
            <person name="Pandey R.P."/>
            <person name="Lee C.-M."/>
            <person name="Sim J.-S."/>
            <person name="Jeong J.-T."/>
            <person name="Choi B.-S."/>
            <person name="Jung M."/>
            <person name="Ginzburg D."/>
            <person name="Zhao K."/>
            <person name="Won S.Y."/>
            <person name="Oh T.-J."/>
            <person name="Yu Y."/>
            <person name="Kim N.-H."/>
            <person name="Lee O.R."/>
            <person name="Lee T.-H."/>
            <person name="Bashyal P."/>
            <person name="Kim T.-S."/>
            <person name="Lee W.-H."/>
            <person name="Kawkins C."/>
            <person name="Kim C.-K."/>
            <person name="Kim J.S."/>
            <person name="Ahn B.O."/>
            <person name="Rhee S.Y."/>
            <person name="Sohng J.K."/>
        </authorList>
    </citation>
    <scope>NUCLEOTIDE SEQUENCE</scope>
    <source>
        <tissue evidence="3">Leaf</tissue>
    </source>
</reference>
<gene>
    <name evidence="3" type="ORF">G2W53_020995</name>
</gene>
<evidence type="ECO:0000313" key="3">
    <source>
        <dbReference type="EMBL" id="KAF7822851.1"/>
    </source>
</evidence>
<dbReference type="InterPro" id="IPR005135">
    <property type="entry name" value="Endo/exonuclease/phosphatase"/>
</dbReference>
<feature type="compositionally biased region" description="Basic and acidic residues" evidence="1">
    <location>
        <begin position="369"/>
        <end position="380"/>
    </location>
</feature>
<feature type="region of interest" description="Disordered" evidence="1">
    <location>
        <begin position="31"/>
        <end position="73"/>
    </location>
</feature>
<feature type="domain" description="Endonuclease/exonuclease/phosphatase" evidence="2">
    <location>
        <begin position="740"/>
        <end position="881"/>
    </location>
</feature>
<dbReference type="AlphaFoldDB" id="A0A834TL61"/>
<dbReference type="OrthoDB" id="1924068at2759"/>
<dbReference type="EMBL" id="JAAIUW010000007">
    <property type="protein sequence ID" value="KAF7822851.1"/>
    <property type="molecule type" value="Genomic_DNA"/>
</dbReference>
<feature type="compositionally biased region" description="Polar residues" evidence="1">
    <location>
        <begin position="442"/>
        <end position="457"/>
    </location>
</feature>
<organism evidence="3 4">
    <name type="scientific">Senna tora</name>
    <dbReference type="NCBI Taxonomy" id="362788"/>
    <lineage>
        <taxon>Eukaryota</taxon>
        <taxon>Viridiplantae</taxon>
        <taxon>Streptophyta</taxon>
        <taxon>Embryophyta</taxon>
        <taxon>Tracheophyta</taxon>
        <taxon>Spermatophyta</taxon>
        <taxon>Magnoliopsida</taxon>
        <taxon>eudicotyledons</taxon>
        <taxon>Gunneridae</taxon>
        <taxon>Pentapetalae</taxon>
        <taxon>rosids</taxon>
        <taxon>fabids</taxon>
        <taxon>Fabales</taxon>
        <taxon>Fabaceae</taxon>
        <taxon>Caesalpinioideae</taxon>
        <taxon>Cassia clade</taxon>
        <taxon>Senna</taxon>
    </lineage>
</organism>
<feature type="compositionally biased region" description="Basic and acidic residues" evidence="1">
    <location>
        <begin position="37"/>
        <end position="70"/>
    </location>
</feature>